<evidence type="ECO:0000313" key="2">
    <source>
        <dbReference type="EMBL" id="TNN10253.1"/>
    </source>
</evidence>
<dbReference type="AlphaFoldDB" id="A0A4Z2D190"/>
<organism evidence="2 3">
    <name type="scientific">Schistosoma japonicum</name>
    <name type="common">Blood fluke</name>
    <dbReference type="NCBI Taxonomy" id="6182"/>
    <lineage>
        <taxon>Eukaryota</taxon>
        <taxon>Metazoa</taxon>
        <taxon>Spiralia</taxon>
        <taxon>Lophotrochozoa</taxon>
        <taxon>Platyhelminthes</taxon>
        <taxon>Trematoda</taxon>
        <taxon>Digenea</taxon>
        <taxon>Strigeidida</taxon>
        <taxon>Schistosomatoidea</taxon>
        <taxon>Schistosomatidae</taxon>
        <taxon>Schistosoma</taxon>
    </lineage>
</organism>
<evidence type="ECO:0000259" key="1">
    <source>
        <dbReference type="PROSITE" id="PS50206"/>
    </source>
</evidence>
<dbReference type="Pfam" id="PF00581">
    <property type="entry name" value="Rhodanese"/>
    <property type="match status" value="1"/>
</dbReference>
<dbReference type="EMBL" id="SKCS01000365">
    <property type="protein sequence ID" value="TNN10253.1"/>
    <property type="molecule type" value="Genomic_DNA"/>
</dbReference>
<accession>A0A4Z2D190</accession>
<protein>
    <submittedName>
        <fullName evidence="2">tRNA 2-selenouridine synthase</fullName>
    </submittedName>
</protein>
<reference evidence="2 3" key="1">
    <citation type="submission" date="2019-03" db="EMBL/GenBank/DDBJ databases">
        <title>An improved genome assembly of the fluke Schistosoma japonicum.</title>
        <authorList>
            <person name="Hu W."/>
            <person name="Luo F."/>
            <person name="Yin M."/>
            <person name="Mo X."/>
            <person name="Sun C."/>
            <person name="Wu Q."/>
            <person name="Zhu B."/>
            <person name="Xiang M."/>
            <person name="Wang J."/>
            <person name="Wang Y."/>
            <person name="Zhang T."/>
            <person name="Xu B."/>
            <person name="Zheng H."/>
            <person name="Feng Z."/>
        </authorList>
    </citation>
    <scope>NUCLEOTIDE SEQUENCE [LARGE SCALE GENOMIC DNA]</scope>
    <source>
        <strain evidence="2">HuSjv2</strain>
        <tissue evidence="2">Worms</tissue>
    </source>
</reference>
<keyword evidence="3" id="KW-1185">Reference proteome</keyword>
<dbReference type="InterPro" id="IPR001763">
    <property type="entry name" value="Rhodanese-like_dom"/>
</dbReference>
<dbReference type="InterPro" id="IPR036873">
    <property type="entry name" value="Rhodanese-like_dom_sf"/>
</dbReference>
<dbReference type="OrthoDB" id="566238at2759"/>
<feature type="domain" description="Rhodanese" evidence="1">
    <location>
        <begin position="57"/>
        <end position="85"/>
    </location>
</feature>
<name>A0A4Z2D190_SCHJA</name>
<dbReference type="Gene3D" id="3.40.250.10">
    <property type="entry name" value="Rhodanese-like domain"/>
    <property type="match status" value="1"/>
</dbReference>
<feature type="non-terminal residue" evidence="2">
    <location>
        <position position="95"/>
    </location>
</feature>
<dbReference type="SUPFAM" id="SSF52821">
    <property type="entry name" value="Rhodanese/Cell cycle control phosphatase"/>
    <property type="match status" value="1"/>
</dbReference>
<proteinExistence type="predicted"/>
<comment type="caution">
    <text evidence="2">The sequence shown here is derived from an EMBL/GenBank/DDBJ whole genome shotgun (WGS) entry which is preliminary data.</text>
</comment>
<dbReference type="Proteomes" id="UP000311919">
    <property type="component" value="Unassembled WGS sequence"/>
</dbReference>
<evidence type="ECO:0000313" key="3">
    <source>
        <dbReference type="Proteomes" id="UP000311919"/>
    </source>
</evidence>
<dbReference type="PROSITE" id="PS50206">
    <property type="entry name" value="RHODANESE_3"/>
    <property type="match status" value="1"/>
</dbReference>
<gene>
    <name evidence="2" type="ORF">EWB00_005575</name>
</gene>
<sequence length="95" mass="10500">MSFISSQVSCRPKKSFKTVTLISEPYATLDAWNPSIPPPPESGPSDCCRWSDVFANPASKPFIIDVRSPNEFNEDHIHGAVNIPVLSNEEREIVG</sequence>